<evidence type="ECO:0000256" key="1">
    <source>
        <dbReference type="SAM" id="Phobius"/>
    </source>
</evidence>
<feature type="transmembrane region" description="Helical" evidence="1">
    <location>
        <begin position="155"/>
        <end position="173"/>
    </location>
</feature>
<organism evidence="3 4">
    <name type="scientific">Fodinibius salsisoli</name>
    <dbReference type="NCBI Taxonomy" id="2820877"/>
    <lineage>
        <taxon>Bacteria</taxon>
        <taxon>Pseudomonadati</taxon>
        <taxon>Balneolota</taxon>
        <taxon>Balneolia</taxon>
        <taxon>Balneolales</taxon>
        <taxon>Balneolaceae</taxon>
        <taxon>Fodinibius</taxon>
    </lineage>
</organism>
<accession>A0ABT3PHK8</accession>
<evidence type="ECO:0000313" key="3">
    <source>
        <dbReference type="EMBL" id="MCW9705408.1"/>
    </source>
</evidence>
<dbReference type="PANTHER" id="PTHR22911">
    <property type="entry name" value="ACYL-MALONYL CONDENSING ENZYME-RELATED"/>
    <property type="match status" value="1"/>
</dbReference>
<evidence type="ECO:0000259" key="2">
    <source>
        <dbReference type="Pfam" id="PF00892"/>
    </source>
</evidence>
<keyword evidence="1" id="KW-0472">Membrane</keyword>
<feature type="transmembrane region" description="Helical" evidence="1">
    <location>
        <begin position="70"/>
        <end position="87"/>
    </location>
</feature>
<proteinExistence type="predicted"/>
<gene>
    <name evidence="3" type="ORF">J6I44_01015</name>
</gene>
<dbReference type="InterPro" id="IPR037185">
    <property type="entry name" value="EmrE-like"/>
</dbReference>
<feature type="transmembrane region" description="Helical" evidence="1">
    <location>
        <begin position="252"/>
        <end position="271"/>
    </location>
</feature>
<feature type="transmembrane region" description="Helical" evidence="1">
    <location>
        <begin position="93"/>
        <end position="117"/>
    </location>
</feature>
<feature type="transmembrane region" description="Helical" evidence="1">
    <location>
        <begin position="41"/>
        <end position="58"/>
    </location>
</feature>
<dbReference type="Proteomes" id="UP001207918">
    <property type="component" value="Unassembled WGS sequence"/>
</dbReference>
<dbReference type="SUPFAM" id="SSF103481">
    <property type="entry name" value="Multidrug resistance efflux transporter EmrE"/>
    <property type="match status" value="2"/>
</dbReference>
<feature type="transmembrane region" description="Helical" evidence="1">
    <location>
        <begin position="185"/>
        <end position="208"/>
    </location>
</feature>
<feature type="domain" description="EamA" evidence="2">
    <location>
        <begin position="12"/>
        <end position="141"/>
    </location>
</feature>
<feature type="transmembrane region" description="Helical" evidence="1">
    <location>
        <begin position="12"/>
        <end position="35"/>
    </location>
</feature>
<reference evidence="3 4" key="1">
    <citation type="submission" date="2021-03" db="EMBL/GenBank/DDBJ databases">
        <title>Aliifodinibius sp. nov., a new bacterium isolated from saline soil.</title>
        <authorList>
            <person name="Galisteo C."/>
            <person name="De La Haba R."/>
            <person name="Sanchez-Porro C."/>
            <person name="Ventosa A."/>
        </authorList>
    </citation>
    <scope>NUCLEOTIDE SEQUENCE [LARGE SCALE GENOMIC DNA]</scope>
    <source>
        <strain evidence="3 4">1BSP15-2V2</strain>
    </source>
</reference>
<evidence type="ECO:0000313" key="4">
    <source>
        <dbReference type="Proteomes" id="UP001207918"/>
    </source>
</evidence>
<sequence>MNKASLSSSARALLYIITGSSMVSFTSVFVELAHVGPTVSAFYRVLFGGVILLAISLIRRDQLWLGIKNLALPFGCALFFSLDLFFWHRSIEFVGPGLATILGNMQVFFVALFAVWFLKEKLSWQLMTAIPVAVFGLFLIVRTGWGEHDGATKLGVLYGLLTAISYAGYVLILRRSRAGHNQQSFSIFANMGWISLLAALLLGVSAWVEPNTSFIIPDVQTWGALLGLGIMGQVCGWVLISKGLPDVDASIGGLAILMQPALAFMWDILFFDRPTTPLEYVGGVIVLAAIYLGSVKGKTS</sequence>
<keyword evidence="1" id="KW-1133">Transmembrane helix</keyword>
<dbReference type="InterPro" id="IPR000620">
    <property type="entry name" value="EamA_dom"/>
</dbReference>
<dbReference type="EMBL" id="JAGGJA010000001">
    <property type="protein sequence ID" value="MCW9705408.1"/>
    <property type="molecule type" value="Genomic_DNA"/>
</dbReference>
<feature type="domain" description="EamA" evidence="2">
    <location>
        <begin position="154"/>
        <end position="292"/>
    </location>
</feature>
<feature type="transmembrane region" description="Helical" evidence="1">
    <location>
        <begin position="277"/>
        <end position="295"/>
    </location>
</feature>
<keyword evidence="1" id="KW-0812">Transmembrane</keyword>
<name>A0ABT3PHK8_9BACT</name>
<dbReference type="Pfam" id="PF00892">
    <property type="entry name" value="EamA"/>
    <property type="match status" value="2"/>
</dbReference>
<feature type="transmembrane region" description="Helical" evidence="1">
    <location>
        <begin position="124"/>
        <end position="143"/>
    </location>
</feature>
<feature type="transmembrane region" description="Helical" evidence="1">
    <location>
        <begin position="220"/>
        <end position="240"/>
    </location>
</feature>
<keyword evidence="4" id="KW-1185">Reference proteome</keyword>
<dbReference type="RefSeq" id="WP_265764071.1">
    <property type="nucleotide sequence ID" value="NZ_JAGGJA010000001.1"/>
</dbReference>
<comment type="caution">
    <text evidence="3">The sequence shown here is derived from an EMBL/GenBank/DDBJ whole genome shotgun (WGS) entry which is preliminary data.</text>
</comment>
<protein>
    <submittedName>
        <fullName evidence="3">DMT family transporter</fullName>
    </submittedName>
</protein>